<dbReference type="Gene3D" id="1.10.10.10">
    <property type="entry name" value="Winged helix-like DNA-binding domain superfamily/Winged helix DNA-binding domain"/>
    <property type="match status" value="1"/>
</dbReference>
<name>A0ABS7PIT0_9SPHN</name>
<dbReference type="InterPro" id="IPR011991">
    <property type="entry name" value="ArsR-like_HTH"/>
</dbReference>
<dbReference type="InterPro" id="IPR036390">
    <property type="entry name" value="WH_DNA-bd_sf"/>
</dbReference>
<evidence type="ECO:0000313" key="3">
    <source>
        <dbReference type="Proteomes" id="UP000706039"/>
    </source>
</evidence>
<feature type="domain" description="HTH arsR-type" evidence="1">
    <location>
        <begin position="20"/>
        <end position="100"/>
    </location>
</feature>
<comment type="caution">
    <text evidence="2">The sequence shown here is derived from an EMBL/GenBank/DDBJ whole genome shotgun (WGS) entry which is preliminary data.</text>
</comment>
<organism evidence="2 3">
    <name type="scientific">Sphingomonas colocasiae</name>
    <dbReference type="NCBI Taxonomy" id="1848973"/>
    <lineage>
        <taxon>Bacteria</taxon>
        <taxon>Pseudomonadati</taxon>
        <taxon>Pseudomonadota</taxon>
        <taxon>Alphaproteobacteria</taxon>
        <taxon>Sphingomonadales</taxon>
        <taxon>Sphingomonadaceae</taxon>
        <taxon>Sphingomonas</taxon>
    </lineage>
</organism>
<accession>A0ABS7PIT0</accession>
<dbReference type="EMBL" id="JAINVV010000001">
    <property type="protein sequence ID" value="MBY8821198.1"/>
    <property type="molecule type" value="Genomic_DNA"/>
</dbReference>
<sequence length="198" mass="22142">MSLANMESAMDERTEITSEAAARVFANERSRLILLALIDRARPPAELAALTSTGLSLLSYHLGRLVTLGLARIERETPRAGRAVRHYRATAKSFFVPARLTGPLPRHDRTAHLQAALERSFAGSYSGVLYDHDRGPRMRIVSDGEGPRGATDLWHRCTLAPDDVRALSRELFELFDRYARLDRPNGRRYILHAALAPE</sequence>
<dbReference type="CDD" id="cd00090">
    <property type="entry name" value="HTH_ARSR"/>
    <property type="match status" value="1"/>
</dbReference>
<dbReference type="RefSeq" id="WP_222988277.1">
    <property type="nucleotide sequence ID" value="NZ_JAINVV010000001.1"/>
</dbReference>
<evidence type="ECO:0000259" key="1">
    <source>
        <dbReference type="SMART" id="SM00418"/>
    </source>
</evidence>
<proteinExistence type="predicted"/>
<dbReference type="SMART" id="SM00418">
    <property type="entry name" value="HTH_ARSR"/>
    <property type="match status" value="1"/>
</dbReference>
<dbReference type="Proteomes" id="UP000706039">
    <property type="component" value="Unassembled WGS sequence"/>
</dbReference>
<reference evidence="2 3" key="1">
    <citation type="submission" date="2021-08" db="EMBL/GenBank/DDBJ databases">
        <authorList>
            <person name="Tuo L."/>
        </authorList>
    </citation>
    <scope>NUCLEOTIDE SEQUENCE [LARGE SCALE GENOMIC DNA]</scope>
    <source>
        <strain evidence="2 3">JCM 31229</strain>
    </source>
</reference>
<dbReference type="SUPFAM" id="SSF46785">
    <property type="entry name" value="Winged helix' DNA-binding domain"/>
    <property type="match status" value="1"/>
</dbReference>
<dbReference type="InterPro" id="IPR036388">
    <property type="entry name" value="WH-like_DNA-bd_sf"/>
</dbReference>
<gene>
    <name evidence="2" type="ORF">K7G82_02780</name>
</gene>
<keyword evidence="3" id="KW-1185">Reference proteome</keyword>
<evidence type="ECO:0000313" key="2">
    <source>
        <dbReference type="EMBL" id="MBY8821198.1"/>
    </source>
</evidence>
<protein>
    <submittedName>
        <fullName evidence="2">Winged helix-turn-helix domain-containing protein</fullName>
    </submittedName>
</protein>
<dbReference type="InterPro" id="IPR001845">
    <property type="entry name" value="HTH_ArsR_DNA-bd_dom"/>
</dbReference>